<proteinExistence type="inferred from homology"/>
<sequence length="180" mass="18888">MPEPRPRRDPAPTGVVRPLPRRHVLVGTDGSPTASEAVRRAASLAGSLGARLTICCVYSRQGPSPAVAGGVLGQLVAAEEPVPPGPVDELAWRVTRAAEAEEVVRRAAGLAREAGAREVAVLTRRGDAAAELVRLAGELPADLIVVGSRGMRSWTRFVLGSVPNHVSHHAPCDVLIVRTD</sequence>
<dbReference type="SUPFAM" id="SSF52402">
    <property type="entry name" value="Adenine nucleotide alpha hydrolases-like"/>
    <property type="match status" value="1"/>
</dbReference>
<reference evidence="3 4" key="1">
    <citation type="submission" date="2024-09" db="EMBL/GenBank/DDBJ databases">
        <authorList>
            <person name="Sun Q."/>
            <person name="Mori K."/>
        </authorList>
    </citation>
    <scope>NUCLEOTIDE SEQUENCE [LARGE SCALE GENOMIC DNA]</scope>
    <source>
        <strain evidence="3 4">JCM 15389</strain>
    </source>
</reference>
<dbReference type="InterPro" id="IPR014729">
    <property type="entry name" value="Rossmann-like_a/b/a_fold"/>
</dbReference>
<dbReference type="RefSeq" id="WP_377789620.1">
    <property type="nucleotide sequence ID" value="NZ_JBHLYQ010000075.1"/>
</dbReference>
<dbReference type="PANTHER" id="PTHR46268">
    <property type="entry name" value="STRESS RESPONSE PROTEIN NHAX"/>
    <property type="match status" value="1"/>
</dbReference>
<evidence type="ECO:0000313" key="3">
    <source>
        <dbReference type="EMBL" id="MFC0082153.1"/>
    </source>
</evidence>
<dbReference type="EMBL" id="JBHLYQ010000075">
    <property type="protein sequence ID" value="MFC0082153.1"/>
    <property type="molecule type" value="Genomic_DNA"/>
</dbReference>
<dbReference type="CDD" id="cd00293">
    <property type="entry name" value="USP-like"/>
    <property type="match status" value="1"/>
</dbReference>
<dbReference type="Pfam" id="PF00582">
    <property type="entry name" value="Usp"/>
    <property type="match status" value="1"/>
</dbReference>
<dbReference type="PRINTS" id="PR01438">
    <property type="entry name" value="UNVRSLSTRESS"/>
</dbReference>
<dbReference type="Gene3D" id="3.40.50.620">
    <property type="entry name" value="HUPs"/>
    <property type="match status" value="1"/>
</dbReference>
<evidence type="ECO:0000313" key="4">
    <source>
        <dbReference type="Proteomes" id="UP001589788"/>
    </source>
</evidence>
<dbReference type="InterPro" id="IPR006016">
    <property type="entry name" value="UspA"/>
</dbReference>
<organism evidence="3 4">
    <name type="scientific">Aciditerrimonas ferrireducens</name>
    <dbReference type="NCBI Taxonomy" id="667306"/>
    <lineage>
        <taxon>Bacteria</taxon>
        <taxon>Bacillati</taxon>
        <taxon>Actinomycetota</taxon>
        <taxon>Acidimicrobiia</taxon>
        <taxon>Acidimicrobiales</taxon>
        <taxon>Acidimicrobiaceae</taxon>
        <taxon>Aciditerrimonas</taxon>
    </lineage>
</organism>
<dbReference type="PANTHER" id="PTHR46268:SF6">
    <property type="entry name" value="UNIVERSAL STRESS PROTEIN UP12"/>
    <property type="match status" value="1"/>
</dbReference>
<protein>
    <submittedName>
        <fullName evidence="3">Universal stress protein</fullName>
    </submittedName>
</protein>
<accession>A0ABV6C4D5</accession>
<dbReference type="InterPro" id="IPR006015">
    <property type="entry name" value="Universal_stress_UspA"/>
</dbReference>
<evidence type="ECO:0000256" key="1">
    <source>
        <dbReference type="ARBA" id="ARBA00008791"/>
    </source>
</evidence>
<keyword evidence="4" id="KW-1185">Reference proteome</keyword>
<evidence type="ECO:0000259" key="2">
    <source>
        <dbReference type="Pfam" id="PF00582"/>
    </source>
</evidence>
<feature type="domain" description="UspA" evidence="2">
    <location>
        <begin position="21"/>
        <end position="178"/>
    </location>
</feature>
<dbReference type="Proteomes" id="UP001589788">
    <property type="component" value="Unassembled WGS sequence"/>
</dbReference>
<name>A0ABV6C4D5_9ACTN</name>
<comment type="similarity">
    <text evidence="1">Belongs to the universal stress protein A family.</text>
</comment>
<gene>
    <name evidence="3" type="ORF">ACFFRE_08330</name>
</gene>
<comment type="caution">
    <text evidence="3">The sequence shown here is derived from an EMBL/GenBank/DDBJ whole genome shotgun (WGS) entry which is preliminary data.</text>
</comment>